<keyword evidence="3" id="KW-1185">Reference proteome</keyword>
<dbReference type="EMBL" id="KZ826025">
    <property type="protein sequence ID" value="PYH89522.1"/>
    <property type="molecule type" value="Genomic_DNA"/>
</dbReference>
<dbReference type="VEuPathDB" id="FungiDB:BO71DRAFT_336503"/>
<feature type="region of interest" description="Disordered" evidence="1">
    <location>
        <begin position="1"/>
        <end position="31"/>
    </location>
</feature>
<organism evidence="2 3">
    <name type="scientific">Aspergillus ellipticus CBS 707.79</name>
    <dbReference type="NCBI Taxonomy" id="1448320"/>
    <lineage>
        <taxon>Eukaryota</taxon>
        <taxon>Fungi</taxon>
        <taxon>Dikarya</taxon>
        <taxon>Ascomycota</taxon>
        <taxon>Pezizomycotina</taxon>
        <taxon>Eurotiomycetes</taxon>
        <taxon>Eurotiomycetidae</taxon>
        <taxon>Eurotiales</taxon>
        <taxon>Aspergillaceae</taxon>
        <taxon>Aspergillus</taxon>
        <taxon>Aspergillus subgen. Circumdati</taxon>
    </lineage>
</organism>
<dbReference type="GO" id="GO:0005730">
    <property type="term" value="C:nucleolus"/>
    <property type="evidence" value="ECO:0007669"/>
    <property type="project" value="TreeGrafter"/>
</dbReference>
<gene>
    <name evidence="2" type="ORF">BO71DRAFT_336503</name>
</gene>
<dbReference type="PANTHER" id="PTHR28096">
    <property type="entry name" value="PROTEIN FAF1"/>
    <property type="match status" value="1"/>
</dbReference>
<feature type="compositionally biased region" description="Basic and acidic residues" evidence="1">
    <location>
        <begin position="130"/>
        <end position="147"/>
    </location>
</feature>
<evidence type="ECO:0000256" key="1">
    <source>
        <dbReference type="SAM" id="MobiDB-lite"/>
    </source>
</evidence>
<feature type="region of interest" description="Disordered" evidence="1">
    <location>
        <begin position="192"/>
        <end position="290"/>
    </location>
</feature>
<feature type="compositionally biased region" description="Acidic residues" evidence="1">
    <location>
        <begin position="59"/>
        <end position="71"/>
    </location>
</feature>
<dbReference type="InterPro" id="IPR053030">
    <property type="entry name" value="Ribosomal_biogenesis_FAF1-like"/>
</dbReference>
<evidence type="ECO:0000313" key="2">
    <source>
        <dbReference type="EMBL" id="PYH89522.1"/>
    </source>
</evidence>
<feature type="compositionally biased region" description="Basic and acidic residues" evidence="1">
    <location>
        <begin position="209"/>
        <end position="222"/>
    </location>
</feature>
<protein>
    <recommendedName>
        <fullName evidence="4">Protein FAF1</fullName>
    </recommendedName>
</protein>
<dbReference type="Pfam" id="PF15375">
    <property type="entry name" value="FSAF1"/>
    <property type="match status" value="1"/>
</dbReference>
<dbReference type="STRING" id="1448320.A0A319EEQ5"/>
<reference evidence="2 3" key="1">
    <citation type="submission" date="2018-02" db="EMBL/GenBank/DDBJ databases">
        <title>The genomes of Aspergillus section Nigri reveals drivers in fungal speciation.</title>
        <authorList>
            <consortium name="DOE Joint Genome Institute"/>
            <person name="Vesth T.C."/>
            <person name="Nybo J."/>
            <person name="Theobald S."/>
            <person name="Brandl J."/>
            <person name="Frisvad J.C."/>
            <person name="Nielsen K.F."/>
            <person name="Lyhne E.K."/>
            <person name="Kogle M.E."/>
            <person name="Kuo A."/>
            <person name="Riley R."/>
            <person name="Clum A."/>
            <person name="Nolan M."/>
            <person name="Lipzen A."/>
            <person name="Salamov A."/>
            <person name="Henrissat B."/>
            <person name="Wiebenga A."/>
            <person name="De vries R.P."/>
            <person name="Grigoriev I.V."/>
            <person name="Mortensen U.H."/>
            <person name="Andersen M.R."/>
            <person name="Baker S.E."/>
        </authorList>
    </citation>
    <scope>NUCLEOTIDE SEQUENCE [LARGE SCALE GENOMIC DNA]</scope>
    <source>
        <strain evidence="2 3">CBS 707.79</strain>
    </source>
</reference>
<feature type="region of interest" description="Disordered" evidence="1">
    <location>
        <begin position="50"/>
        <end position="148"/>
    </location>
</feature>
<dbReference type="InterPro" id="IPR027973">
    <property type="entry name" value="FSAF1-like"/>
</dbReference>
<name>A0A319EEQ5_9EURO</name>
<dbReference type="GO" id="GO:0000462">
    <property type="term" value="P:maturation of SSU-rRNA from tricistronic rRNA transcript (SSU-rRNA, 5.8S rRNA, LSU-rRNA)"/>
    <property type="evidence" value="ECO:0007669"/>
    <property type="project" value="TreeGrafter"/>
</dbReference>
<sequence length="290" mass="32079">MVGKRKRDAAVVSRATTTSEDESTPQPTADASYQDVFRKFFEAQFQPLEVAKLPIARDDESEEESDDEDLEGSGSDAEWGGVSDEEVNEVEVVEHQDVKEQEMDKHARKVFMSSKPPSSVERPAVKRSKKDKDAEDKDNVTDADNLKNDLALQRLLKESHLLESASELAPTGKNRIKALDLRMQELGAKASLYKQNMPSSHRRGIQAKADTREDKRRREARESGIILEKPAPKSSNTSAKRRERGVGGPSIGKFAGGALNLSKRDVAAIQGPRRSTKTRGRGRGRGRGGR</sequence>
<proteinExistence type="predicted"/>
<dbReference type="AlphaFoldDB" id="A0A319EEQ5"/>
<feature type="compositionally biased region" description="Basic and acidic residues" evidence="1">
    <location>
        <begin position="92"/>
        <end position="105"/>
    </location>
</feature>
<dbReference type="PANTHER" id="PTHR28096:SF1">
    <property type="entry name" value="PROTEIN FAF1"/>
    <property type="match status" value="1"/>
</dbReference>
<accession>A0A319EEQ5</accession>
<evidence type="ECO:0000313" key="3">
    <source>
        <dbReference type="Proteomes" id="UP000247810"/>
    </source>
</evidence>
<feature type="compositionally biased region" description="Polar residues" evidence="1">
    <location>
        <begin position="14"/>
        <end position="31"/>
    </location>
</feature>
<dbReference type="Proteomes" id="UP000247810">
    <property type="component" value="Unassembled WGS sequence"/>
</dbReference>
<evidence type="ECO:0008006" key="4">
    <source>
        <dbReference type="Google" id="ProtNLM"/>
    </source>
</evidence>
<feature type="compositionally biased region" description="Basic residues" evidence="1">
    <location>
        <begin position="274"/>
        <end position="290"/>
    </location>
</feature>
<dbReference type="OrthoDB" id="5556956at2759"/>